<dbReference type="InterPro" id="IPR025968">
    <property type="entry name" value="YwqJ_deaminase"/>
</dbReference>
<name>A0A939JQ40_9ACTN</name>
<evidence type="ECO:0008006" key="3">
    <source>
        <dbReference type="Google" id="ProtNLM"/>
    </source>
</evidence>
<evidence type="ECO:0000313" key="1">
    <source>
        <dbReference type="EMBL" id="MBO0657026.1"/>
    </source>
</evidence>
<dbReference type="EMBL" id="JAFMOF010000005">
    <property type="protein sequence ID" value="MBO0657026.1"/>
    <property type="molecule type" value="Genomic_DNA"/>
</dbReference>
<accession>A0A939JQ40</accession>
<sequence length="130" mass="14020">MSDAIPSVAASLLLKGKITSHTSLFGQGTPELHPAVQGFFDALPMEQRERFIGTCAESALISDQFRALDAERGDGRFTTLAEARPHFVGALVLSRKIRPNGDPEHGQPTRPCRSCTALLEALGVQIHEPS</sequence>
<proteinExistence type="predicted"/>
<keyword evidence="2" id="KW-1185">Reference proteome</keyword>
<organism evidence="1 2">
    <name type="scientific">Streptomyces triculaminicus</name>
    <dbReference type="NCBI Taxonomy" id="2816232"/>
    <lineage>
        <taxon>Bacteria</taxon>
        <taxon>Bacillati</taxon>
        <taxon>Actinomycetota</taxon>
        <taxon>Actinomycetes</taxon>
        <taxon>Kitasatosporales</taxon>
        <taxon>Streptomycetaceae</taxon>
        <taxon>Streptomyces</taxon>
    </lineage>
</organism>
<evidence type="ECO:0000313" key="2">
    <source>
        <dbReference type="Proteomes" id="UP000664781"/>
    </source>
</evidence>
<reference evidence="1" key="1">
    <citation type="submission" date="2021-03" db="EMBL/GenBank/DDBJ databases">
        <title>Streptomyces strains.</title>
        <authorList>
            <person name="Lund M.B."/>
            <person name="Toerring T."/>
        </authorList>
    </citation>
    <scope>NUCLEOTIDE SEQUENCE</scope>
    <source>
        <strain evidence="1">JCM 4242</strain>
    </source>
</reference>
<gene>
    <name evidence="1" type="ORF">J1792_31100</name>
</gene>
<dbReference type="RefSeq" id="WP_207248671.1">
    <property type="nucleotide sequence ID" value="NZ_JAFMOF010000005.1"/>
</dbReference>
<protein>
    <recommendedName>
        <fullName evidence="3">YwqJ-like deaminase</fullName>
    </recommendedName>
</protein>
<comment type="caution">
    <text evidence="1">The sequence shown here is derived from an EMBL/GenBank/DDBJ whole genome shotgun (WGS) entry which is preliminary data.</text>
</comment>
<dbReference type="AlphaFoldDB" id="A0A939JQ40"/>
<dbReference type="Pfam" id="PF14431">
    <property type="entry name" value="YwqJ-deaminase"/>
    <property type="match status" value="1"/>
</dbReference>
<dbReference type="Proteomes" id="UP000664781">
    <property type="component" value="Unassembled WGS sequence"/>
</dbReference>